<dbReference type="SUPFAM" id="SSF103473">
    <property type="entry name" value="MFS general substrate transporter"/>
    <property type="match status" value="1"/>
</dbReference>
<evidence type="ECO:0000256" key="3">
    <source>
        <dbReference type="ARBA" id="ARBA00022692"/>
    </source>
</evidence>
<feature type="transmembrane region" description="Helical" evidence="6">
    <location>
        <begin position="382"/>
        <end position="405"/>
    </location>
</feature>
<protein>
    <submittedName>
        <fullName evidence="8">Putative sulfoacetate transporter SauU</fullName>
    </submittedName>
</protein>
<dbReference type="AlphaFoldDB" id="A0A644XFM6"/>
<proteinExistence type="predicted"/>
<feature type="transmembrane region" description="Helical" evidence="6">
    <location>
        <begin position="411"/>
        <end position="434"/>
    </location>
</feature>
<reference evidence="8" key="1">
    <citation type="submission" date="2019-08" db="EMBL/GenBank/DDBJ databases">
        <authorList>
            <person name="Kucharzyk K."/>
            <person name="Murdoch R.W."/>
            <person name="Higgins S."/>
            <person name="Loffler F."/>
        </authorList>
    </citation>
    <scope>NUCLEOTIDE SEQUENCE</scope>
</reference>
<keyword evidence="4 6" id="KW-1133">Transmembrane helix</keyword>
<dbReference type="CDD" id="cd17319">
    <property type="entry name" value="MFS_ExuT_GudP_like"/>
    <property type="match status" value="1"/>
</dbReference>
<dbReference type="GO" id="GO:0005886">
    <property type="term" value="C:plasma membrane"/>
    <property type="evidence" value="ECO:0007669"/>
    <property type="project" value="UniProtKB-SubCell"/>
</dbReference>
<keyword evidence="2" id="KW-1003">Cell membrane</keyword>
<evidence type="ECO:0000256" key="1">
    <source>
        <dbReference type="ARBA" id="ARBA00004651"/>
    </source>
</evidence>
<gene>
    <name evidence="8" type="primary">sauU_8</name>
    <name evidence="8" type="ORF">SDC9_61405</name>
</gene>
<feature type="transmembrane region" description="Helical" evidence="6">
    <location>
        <begin position="24"/>
        <end position="42"/>
    </location>
</feature>
<feature type="transmembrane region" description="Helical" evidence="6">
    <location>
        <begin position="346"/>
        <end position="370"/>
    </location>
</feature>
<evidence type="ECO:0000256" key="2">
    <source>
        <dbReference type="ARBA" id="ARBA00022475"/>
    </source>
</evidence>
<accession>A0A644XFM6</accession>
<feature type="transmembrane region" description="Helical" evidence="6">
    <location>
        <begin position="257"/>
        <end position="278"/>
    </location>
</feature>
<comment type="subcellular location">
    <subcellularLocation>
        <location evidence="1">Cell membrane</location>
        <topology evidence="1">Multi-pass membrane protein</topology>
    </subcellularLocation>
</comment>
<keyword evidence="5 6" id="KW-0472">Membrane</keyword>
<feature type="transmembrane region" description="Helical" evidence="6">
    <location>
        <begin position="159"/>
        <end position="179"/>
    </location>
</feature>
<name>A0A644XFM6_9ZZZZ</name>
<feature type="domain" description="Major facilitator superfamily (MFS) profile" evidence="7">
    <location>
        <begin position="29"/>
        <end position="437"/>
    </location>
</feature>
<sequence length="437" mass="47485">MENANTGVTKTGGPMVDTEMKPTSQRYVLVFILLITLLVAYLDRVNVSVLAADNAFLTEMGIKGQPIQMGMLMTLFLIAYGFSNVLLSPLGDILGPRKAMSLSIVLWGVSLLIGGVAVSFSTMLVARVILGLGEGMHWPMQSSFVKNWFPPHERGKANAVWIIGLMVGPAIAMPFFTWIVQDFGWRASFFVLVALGLIPLILLWFRTTDYPKQHKLVNQAERDLIEEGQRSEKEAEAQAKNTTLWDNMKVFIFNYRFWLITIFYFCLASIFWGTMAWLPSYLKVARGFSWVAMGAWSSLPYVLGVASVIIFGYLSDKIGRRAPLCAISMLGASAGIYFGAHAPDNTTAAILISLGIASIGIGLPSVWTLLQQIVPGKAIGAGAGMMNGISNGGSAFSPVLIGFFISVTGSYVGGLMFLVGLGLIASVCMIILSVQKY</sequence>
<evidence type="ECO:0000256" key="5">
    <source>
        <dbReference type="ARBA" id="ARBA00023136"/>
    </source>
</evidence>
<dbReference type="Gene3D" id="1.20.1250.20">
    <property type="entry name" value="MFS general substrate transporter like domains"/>
    <property type="match status" value="2"/>
</dbReference>
<feature type="transmembrane region" description="Helical" evidence="6">
    <location>
        <begin position="185"/>
        <end position="205"/>
    </location>
</feature>
<dbReference type="PIRSF" id="PIRSF002808">
    <property type="entry name" value="Hexose_phosphate_transp"/>
    <property type="match status" value="1"/>
</dbReference>
<organism evidence="8">
    <name type="scientific">bioreactor metagenome</name>
    <dbReference type="NCBI Taxonomy" id="1076179"/>
    <lineage>
        <taxon>unclassified sequences</taxon>
        <taxon>metagenomes</taxon>
        <taxon>ecological metagenomes</taxon>
    </lineage>
</organism>
<feature type="transmembrane region" description="Helical" evidence="6">
    <location>
        <begin position="69"/>
        <end position="87"/>
    </location>
</feature>
<dbReference type="PANTHER" id="PTHR11662:SF399">
    <property type="entry name" value="FI19708P1-RELATED"/>
    <property type="match status" value="1"/>
</dbReference>
<evidence type="ECO:0000313" key="8">
    <source>
        <dbReference type="EMBL" id="MPM15040.1"/>
    </source>
</evidence>
<dbReference type="PROSITE" id="PS50850">
    <property type="entry name" value="MFS"/>
    <property type="match status" value="1"/>
</dbReference>
<evidence type="ECO:0000256" key="4">
    <source>
        <dbReference type="ARBA" id="ARBA00022989"/>
    </source>
</evidence>
<dbReference type="InterPro" id="IPR011701">
    <property type="entry name" value="MFS"/>
</dbReference>
<feature type="transmembrane region" description="Helical" evidence="6">
    <location>
        <begin position="290"/>
        <end position="314"/>
    </location>
</feature>
<comment type="caution">
    <text evidence="8">The sequence shown here is derived from an EMBL/GenBank/DDBJ whole genome shotgun (WGS) entry which is preliminary data.</text>
</comment>
<dbReference type="Pfam" id="PF07690">
    <property type="entry name" value="MFS_1"/>
    <property type="match status" value="1"/>
</dbReference>
<dbReference type="EMBL" id="VSSQ01002376">
    <property type="protein sequence ID" value="MPM15040.1"/>
    <property type="molecule type" value="Genomic_DNA"/>
</dbReference>
<dbReference type="GO" id="GO:0022857">
    <property type="term" value="F:transmembrane transporter activity"/>
    <property type="evidence" value="ECO:0007669"/>
    <property type="project" value="InterPro"/>
</dbReference>
<dbReference type="PANTHER" id="PTHR11662">
    <property type="entry name" value="SOLUTE CARRIER FAMILY 17"/>
    <property type="match status" value="1"/>
</dbReference>
<evidence type="ECO:0000259" key="7">
    <source>
        <dbReference type="PROSITE" id="PS50850"/>
    </source>
</evidence>
<feature type="transmembrane region" description="Helical" evidence="6">
    <location>
        <begin position="321"/>
        <end position="340"/>
    </location>
</feature>
<keyword evidence="3 6" id="KW-0812">Transmembrane</keyword>
<feature type="transmembrane region" description="Helical" evidence="6">
    <location>
        <begin position="107"/>
        <end position="130"/>
    </location>
</feature>
<dbReference type="InterPro" id="IPR000849">
    <property type="entry name" value="Sugar_P_transporter"/>
</dbReference>
<dbReference type="InterPro" id="IPR050382">
    <property type="entry name" value="MFS_Na/Anion_cotransporter"/>
</dbReference>
<dbReference type="InterPro" id="IPR036259">
    <property type="entry name" value="MFS_trans_sf"/>
</dbReference>
<dbReference type="InterPro" id="IPR020846">
    <property type="entry name" value="MFS_dom"/>
</dbReference>
<evidence type="ECO:0000256" key="6">
    <source>
        <dbReference type="SAM" id="Phobius"/>
    </source>
</evidence>